<dbReference type="EMBL" id="CP018906">
    <property type="protein sequence ID" value="AQW21564.1"/>
    <property type="molecule type" value="Genomic_DNA"/>
</dbReference>
<evidence type="ECO:0000256" key="12">
    <source>
        <dbReference type="ARBA" id="ARBA00035585"/>
    </source>
</evidence>
<accession>A0A1S6QIX7</accession>
<keyword evidence="4 14" id="KW-0812">Transmembrane</keyword>
<feature type="transmembrane region" description="Helical" evidence="14">
    <location>
        <begin position="92"/>
        <end position="115"/>
    </location>
</feature>
<comment type="function">
    <text evidence="13 14">Fluoride-specific ion channel. Important for reducing fluoride concentration in the cell, thus reducing its toxicity.</text>
</comment>
<dbReference type="AlphaFoldDB" id="A0A1S6QIX7"/>
<evidence type="ECO:0000313" key="15">
    <source>
        <dbReference type="EMBL" id="AQW21564.1"/>
    </source>
</evidence>
<keyword evidence="7 14" id="KW-0915">Sodium</keyword>
<comment type="similarity">
    <text evidence="11 14">Belongs to the fluoride channel Fluc/FEX (TC 1.A.43) family.</text>
</comment>
<dbReference type="HAMAP" id="MF_00454">
    <property type="entry name" value="FluC"/>
    <property type="match status" value="1"/>
</dbReference>
<dbReference type="RefSeq" id="WP_035168106.1">
    <property type="nucleotide sequence ID" value="NZ_CP018906.1"/>
</dbReference>
<feature type="binding site" evidence="14">
    <location>
        <position position="71"/>
    </location>
    <ligand>
        <name>Na(+)</name>
        <dbReference type="ChEBI" id="CHEBI:29101"/>
        <note>structural</note>
    </ligand>
</feature>
<dbReference type="PANTHER" id="PTHR28259:SF16">
    <property type="entry name" value="FLUORIDE-SPECIFIC ION CHANNEL FLUC 2"/>
    <property type="match status" value="1"/>
</dbReference>
<keyword evidence="5 14" id="KW-0479">Metal-binding</keyword>
<proteinExistence type="inferred from homology"/>
<dbReference type="eggNOG" id="COG0239">
    <property type="taxonomic scope" value="Bacteria"/>
</dbReference>
<dbReference type="Pfam" id="PF02537">
    <property type="entry name" value="CRCB"/>
    <property type="match status" value="1"/>
</dbReference>
<evidence type="ECO:0000256" key="8">
    <source>
        <dbReference type="ARBA" id="ARBA00023065"/>
    </source>
</evidence>
<evidence type="ECO:0000256" key="2">
    <source>
        <dbReference type="ARBA" id="ARBA00022448"/>
    </source>
</evidence>
<dbReference type="GO" id="GO:0046872">
    <property type="term" value="F:metal ion binding"/>
    <property type="evidence" value="ECO:0007669"/>
    <property type="project" value="UniProtKB-KW"/>
</dbReference>
<keyword evidence="8 14" id="KW-0406">Ion transport</keyword>
<keyword evidence="10 14" id="KW-0407">Ion channel</keyword>
<evidence type="ECO:0000256" key="13">
    <source>
        <dbReference type="ARBA" id="ARBA00049940"/>
    </source>
</evidence>
<dbReference type="InterPro" id="IPR003691">
    <property type="entry name" value="FluC"/>
</dbReference>
<feature type="transmembrane region" description="Helical" evidence="14">
    <location>
        <begin position="33"/>
        <end position="53"/>
    </location>
</feature>
<dbReference type="Proteomes" id="UP000030361">
    <property type="component" value="Chromosome"/>
</dbReference>
<sequence length="116" mass="12443">MIQYLLIGIGAAIGAVARYDFTKLVNNHKMTGFPTATLVINWLGALLLGILTARLISQPNWLVFLGIGLCGGFTTFSTMANECLSLLQEKAYLTFAWYLGLTLVGGISLAALGFLV</sequence>
<gene>
    <name evidence="14" type="primary">fluC</name>
    <name evidence="14" type="synonym">crcB</name>
    <name evidence="15" type="ORF">PL11_006275</name>
</gene>
<dbReference type="GO" id="GO:0005886">
    <property type="term" value="C:plasma membrane"/>
    <property type="evidence" value="ECO:0007669"/>
    <property type="project" value="UniProtKB-SubCell"/>
</dbReference>
<evidence type="ECO:0000256" key="1">
    <source>
        <dbReference type="ARBA" id="ARBA00004651"/>
    </source>
</evidence>
<evidence type="ECO:0000256" key="6">
    <source>
        <dbReference type="ARBA" id="ARBA00022989"/>
    </source>
</evidence>
<evidence type="ECO:0000256" key="11">
    <source>
        <dbReference type="ARBA" id="ARBA00035120"/>
    </source>
</evidence>
<evidence type="ECO:0000256" key="14">
    <source>
        <dbReference type="HAMAP-Rule" id="MF_00454"/>
    </source>
</evidence>
<organism evidence="15 16">
    <name type="scientific">Lentilactobacillus curieae</name>
    <dbReference type="NCBI Taxonomy" id="1138822"/>
    <lineage>
        <taxon>Bacteria</taxon>
        <taxon>Bacillati</taxon>
        <taxon>Bacillota</taxon>
        <taxon>Bacilli</taxon>
        <taxon>Lactobacillales</taxon>
        <taxon>Lactobacillaceae</taxon>
        <taxon>Lentilactobacillus</taxon>
    </lineage>
</organism>
<protein>
    <recommendedName>
        <fullName evidence="14">Fluoride-specific ion channel FluC</fullName>
    </recommendedName>
</protein>
<dbReference type="GO" id="GO:0062054">
    <property type="term" value="F:fluoride channel activity"/>
    <property type="evidence" value="ECO:0007669"/>
    <property type="project" value="UniProtKB-UniRule"/>
</dbReference>
<keyword evidence="3 14" id="KW-1003">Cell membrane</keyword>
<feature type="binding site" evidence="14">
    <location>
        <position position="74"/>
    </location>
    <ligand>
        <name>Na(+)</name>
        <dbReference type="ChEBI" id="CHEBI:29101"/>
        <note>structural</note>
    </ligand>
</feature>
<dbReference type="KEGG" id="lcu:PL11_006275"/>
<name>A0A1S6QIX7_9LACO</name>
<dbReference type="PANTHER" id="PTHR28259">
    <property type="entry name" value="FLUORIDE EXPORT PROTEIN 1-RELATED"/>
    <property type="match status" value="1"/>
</dbReference>
<evidence type="ECO:0000256" key="4">
    <source>
        <dbReference type="ARBA" id="ARBA00022692"/>
    </source>
</evidence>
<evidence type="ECO:0000256" key="3">
    <source>
        <dbReference type="ARBA" id="ARBA00022475"/>
    </source>
</evidence>
<keyword evidence="16" id="KW-1185">Reference proteome</keyword>
<evidence type="ECO:0000313" key="16">
    <source>
        <dbReference type="Proteomes" id="UP000030361"/>
    </source>
</evidence>
<evidence type="ECO:0000256" key="5">
    <source>
        <dbReference type="ARBA" id="ARBA00022723"/>
    </source>
</evidence>
<keyword evidence="6 14" id="KW-1133">Transmembrane helix</keyword>
<comment type="subcellular location">
    <subcellularLocation>
        <location evidence="1 14">Cell membrane</location>
        <topology evidence="1 14">Multi-pass membrane protein</topology>
    </subcellularLocation>
</comment>
<evidence type="ECO:0000256" key="7">
    <source>
        <dbReference type="ARBA" id="ARBA00023053"/>
    </source>
</evidence>
<keyword evidence="2 14" id="KW-0813">Transport</keyword>
<dbReference type="GO" id="GO:0140114">
    <property type="term" value="P:cellular detoxification of fluoride"/>
    <property type="evidence" value="ECO:0007669"/>
    <property type="project" value="UniProtKB-UniRule"/>
</dbReference>
<evidence type="ECO:0000256" key="9">
    <source>
        <dbReference type="ARBA" id="ARBA00023136"/>
    </source>
</evidence>
<comment type="catalytic activity">
    <reaction evidence="12">
        <text>fluoride(in) = fluoride(out)</text>
        <dbReference type="Rhea" id="RHEA:76159"/>
        <dbReference type="ChEBI" id="CHEBI:17051"/>
    </reaction>
    <physiologicalReaction direction="left-to-right" evidence="12">
        <dbReference type="Rhea" id="RHEA:76160"/>
    </physiologicalReaction>
</comment>
<feature type="transmembrane region" description="Helical" evidence="14">
    <location>
        <begin position="60"/>
        <end position="80"/>
    </location>
</feature>
<reference evidence="15 16" key="1">
    <citation type="journal article" date="2015" name="Genome Announc.">
        <title>Genome Sequence of Lactobacillus curieae CCTCC M 2011381T, a Novel Producer of Gamma-aminobutyric Acid.</title>
        <authorList>
            <person name="Wang Y."/>
            <person name="Wang Y."/>
            <person name="Lang C."/>
            <person name="Wei D."/>
            <person name="Xu P."/>
            <person name="Xie J."/>
        </authorList>
    </citation>
    <scope>NUCLEOTIDE SEQUENCE [LARGE SCALE GENOMIC DNA]</scope>
    <source>
        <strain evidence="15 16">CCTCC M 2011381</strain>
    </source>
</reference>
<dbReference type="NCBIfam" id="TIGR00494">
    <property type="entry name" value="crcB"/>
    <property type="match status" value="1"/>
</dbReference>
<dbReference type="OrthoDB" id="9815830at2"/>
<evidence type="ECO:0000256" key="10">
    <source>
        <dbReference type="ARBA" id="ARBA00023303"/>
    </source>
</evidence>
<keyword evidence="9 14" id="KW-0472">Membrane</keyword>
<comment type="activity regulation">
    <text evidence="14">Na(+) is not transported, but it plays an essential structural role and its presence is essential for fluoride channel function.</text>
</comment>